<gene>
    <name evidence="2" type="ORF">I595_296</name>
</gene>
<dbReference type="PATRIC" id="fig|1300341.3.peg.295"/>
<dbReference type="InterPro" id="IPR050407">
    <property type="entry name" value="Geranylgeranyl_reductase"/>
</dbReference>
<dbReference type="STRING" id="1300341.I595_296"/>
<sequence length="376" mass="41896">MKVEFDVCIIGGGLAGLSASLHLNKLGFSVVVVEKNSYPNHKVCGEYVSNEILPYLQWLGVDLDELPIAKIHNLKLSTKTGKYLETKLPLGGFGISRYAFDLMLYQKAKEQGVHFIRAVVTRVDFNQDQFGILMGQKGSIQAKHTIGAYGKRSNLDKWLGRSFIQQKSPWLGVKCHYQYPGFPEDLVALHHFDGGYGGLSKTEMGTVNFCYLATFKSFKKYRSIADYNAHVVGKNPFLGEFLSEAKPVFDAPLTISQISFQKKNAVENHMLMCGDSAGLIHPLCGNGMAMAIHSAKIASECILEHLQTHAAERRRLEATYQERWRDAFSGRLWMGRNLQRLLMHGGASDLLIGSVAKSEKILQSMIQTTHGKPILV</sequence>
<comment type="caution">
    <text evidence="2">The sequence shown here is derived from an EMBL/GenBank/DDBJ whole genome shotgun (WGS) entry which is preliminary data.</text>
</comment>
<dbReference type="EMBL" id="LDJX01000001">
    <property type="protein sequence ID" value="KPM33393.1"/>
    <property type="molecule type" value="Genomic_DNA"/>
</dbReference>
<keyword evidence="3" id="KW-1185">Reference proteome</keyword>
<dbReference type="InterPro" id="IPR002938">
    <property type="entry name" value="FAD-bd"/>
</dbReference>
<accession>A0A0P7B418</accession>
<proteinExistence type="predicted"/>
<dbReference type="PRINTS" id="PR00420">
    <property type="entry name" value="RNGMNOXGNASE"/>
</dbReference>
<dbReference type="AlphaFoldDB" id="A0A0P7B418"/>
<dbReference type="Gene3D" id="3.50.50.60">
    <property type="entry name" value="FAD/NAD(P)-binding domain"/>
    <property type="match status" value="1"/>
</dbReference>
<dbReference type="InterPro" id="IPR036188">
    <property type="entry name" value="FAD/NAD-bd_sf"/>
</dbReference>
<dbReference type="Proteomes" id="UP000050280">
    <property type="component" value="Unassembled WGS sequence"/>
</dbReference>
<reference evidence="2 3" key="1">
    <citation type="submission" date="2015-09" db="EMBL/GenBank/DDBJ databases">
        <title>Genome sequence of the marine flavobacterium Croceitalea dokdonensis DOKDO 023 that contains proton- and sodium-pumping rhodopsins.</title>
        <authorList>
            <person name="Kwon S.-K."/>
            <person name="Lee H.K."/>
            <person name="Kwak M.-J."/>
            <person name="Kim J.F."/>
        </authorList>
    </citation>
    <scope>NUCLEOTIDE SEQUENCE [LARGE SCALE GENOMIC DNA]</scope>
    <source>
        <strain evidence="2 3">DOKDO 023</strain>
    </source>
</reference>
<dbReference type="RefSeq" id="WP_054557593.1">
    <property type="nucleotide sequence ID" value="NZ_LDJX01000001.1"/>
</dbReference>
<evidence type="ECO:0000313" key="3">
    <source>
        <dbReference type="Proteomes" id="UP000050280"/>
    </source>
</evidence>
<protein>
    <submittedName>
        <fullName evidence="2">FAD dependent oxidoreductase</fullName>
    </submittedName>
</protein>
<dbReference type="PANTHER" id="PTHR42685">
    <property type="entry name" value="GERANYLGERANYL DIPHOSPHATE REDUCTASE"/>
    <property type="match status" value="1"/>
</dbReference>
<evidence type="ECO:0000313" key="2">
    <source>
        <dbReference type="EMBL" id="KPM33393.1"/>
    </source>
</evidence>
<evidence type="ECO:0000259" key="1">
    <source>
        <dbReference type="Pfam" id="PF01494"/>
    </source>
</evidence>
<dbReference type="OrthoDB" id="1142316at2"/>
<organism evidence="2 3">
    <name type="scientific">Croceitalea dokdonensis DOKDO 023</name>
    <dbReference type="NCBI Taxonomy" id="1300341"/>
    <lineage>
        <taxon>Bacteria</taxon>
        <taxon>Pseudomonadati</taxon>
        <taxon>Bacteroidota</taxon>
        <taxon>Flavobacteriia</taxon>
        <taxon>Flavobacteriales</taxon>
        <taxon>Flavobacteriaceae</taxon>
        <taxon>Croceitalea</taxon>
    </lineage>
</organism>
<name>A0A0P7B418_9FLAO</name>
<dbReference type="GO" id="GO:0071949">
    <property type="term" value="F:FAD binding"/>
    <property type="evidence" value="ECO:0007669"/>
    <property type="project" value="InterPro"/>
</dbReference>
<dbReference type="Pfam" id="PF01494">
    <property type="entry name" value="FAD_binding_3"/>
    <property type="match status" value="1"/>
</dbReference>
<feature type="domain" description="FAD-binding" evidence="1">
    <location>
        <begin position="5"/>
        <end position="322"/>
    </location>
</feature>
<dbReference type="PANTHER" id="PTHR42685:SF22">
    <property type="entry name" value="CONDITIONED MEDIUM FACTOR RECEPTOR 1"/>
    <property type="match status" value="1"/>
</dbReference>
<dbReference type="SUPFAM" id="SSF51905">
    <property type="entry name" value="FAD/NAD(P)-binding domain"/>
    <property type="match status" value="1"/>
</dbReference>